<name>A0A6J8F1V6_MYTCO</name>
<dbReference type="InterPro" id="IPR023213">
    <property type="entry name" value="CAT-like_dom_sf"/>
</dbReference>
<dbReference type="Gene3D" id="3.30.559.10">
    <property type="entry name" value="Chloramphenicol acetyltransferase-like domain"/>
    <property type="match status" value="1"/>
</dbReference>
<proteinExistence type="predicted"/>
<organism evidence="2 3">
    <name type="scientific">Mytilus coruscus</name>
    <name type="common">Sea mussel</name>
    <dbReference type="NCBI Taxonomy" id="42192"/>
    <lineage>
        <taxon>Eukaryota</taxon>
        <taxon>Metazoa</taxon>
        <taxon>Spiralia</taxon>
        <taxon>Lophotrochozoa</taxon>
        <taxon>Mollusca</taxon>
        <taxon>Bivalvia</taxon>
        <taxon>Autobranchia</taxon>
        <taxon>Pteriomorphia</taxon>
        <taxon>Mytilida</taxon>
        <taxon>Mytiloidea</taxon>
        <taxon>Mytilidae</taxon>
        <taxon>Mytilinae</taxon>
        <taxon>Mytilus</taxon>
    </lineage>
</organism>
<sequence>MRSSGLVIAFSPFLNQDARLILQMNNVEVKVIQIDDVLSKENFVRVTPLIFKFWNKHNLDVEIFRHENNDIFQHRNSQHKSDGILQIPTKTLSMKFDNIRKYNNVKIQQDTLFRNDGCYIVVGGLTGLGWEIISFAAGRGADEVISLSRRNVSIQQQNEFDMLFESTGCRIRAMVAYITVWDENLKVSRRLVNPDVWKYLFSQLHAKHNAIRTLFLPNQEKIRYGIRKHTMDSDEATVNFIEVPMKALDHDHKVPSDIKPYLFDPSKELPFRIMFSRNAKKCIVRLVFNHLLFDLMSVMIVVRSILDIGQSETSDGHSSLDKDFAVLYEQKFHSQKDELIRFWEHQTPAVLFPMSLKGISGIHLNPKHFDFTKVTIDQDIALELMKFMKKQNLKLFDVVVSLYRNPTFR</sequence>
<gene>
    <name evidence="2" type="ORF">MCOR_58428</name>
</gene>
<feature type="domain" description="Ketoreductase (KR)" evidence="1">
    <location>
        <begin position="117"/>
        <end position="180"/>
    </location>
</feature>
<dbReference type="Pfam" id="PF08659">
    <property type="entry name" value="KR"/>
    <property type="match status" value="1"/>
</dbReference>
<reference evidence="2 3" key="1">
    <citation type="submission" date="2020-06" db="EMBL/GenBank/DDBJ databases">
        <authorList>
            <person name="Li R."/>
            <person name="Bekaert M."/>
        </authorList>
    </citation>
    <scope>NUCLEOTIDE SEQUENCE [LARGE SCALE GENOMIC DNA]</scope>
    <source>
        <strain evidence="3">wild</strain>
    </source>
</reference>
<dbReference type="Gene3D" id="3.30.559.30">
    <property type="entry name" value="Nonribosomal peptide synthetase, condensation domain"/>
    <property type="match status" value="1"/>
</dbReference>
<dbReference type="SUPFAM" id="SSF52777">
    <property type="entry name" value="CoA-dependent acyltransferases"/>
    <property type="match status" value="1"/>
</dbReference>
<dbReference type="Gene3D" id="3.40.50.720">
    <property type="entry name" value="NAD(P)-binding Rossmann-like Domain"/>
    <property type="match status" value="1"/>
</dbReference>
<dbReference type="Gene3D" id="3.90.180.10">
    <property type="entry name" value="Medium-chain alcohol dehydrogenases, catalytic domain"/>
    <property type="match status" value="1"/>
</dbReference>
<dbReference type="Proteomes" id="UP000507470">
    <property type="component" value="Unassembled WGS sequence"/>
</dbReference>
<dbReference type="AlphaFoldDB" id="A0A6J8F1V6"/>
<keyword evidence="3" id="KW-1185">Reference proteome</keyword>
<evidence type="ECO:0000259" key="1">
    <source>
        <dbReference type="Pfam" id="PF08659"/>
    </source>
</evidence>
<evidence type="ECO:0000313" key="2">
    <source>
        <dbReference type="EMBL" id="CAC5426744.1"/>
    </source>
</evidence>
<protein>
    <recommendedName>
        <fullName evidence="1">Ketoreductase (KR) domain-containing protein</fullName>
    </recommendedName>
</protein>
<dbReference type="OrthoDB" id="10050735at2759"/>
<accession>A0A6J8F1V6</accession>
<dbReference type="EMBL" id="CACVKT020010448">
    <property type="protein sequence ID" value="CAC5426744.1"/>
    <property type="molecule type" value="Genomic_DNA"/>
</dbReference>
<dbReference type="InterPro" id="IPR013968">
    <property type="entry name" value="PKS_KR"/>
</dbReference>
<evidence type="ECO:0000313" key="3">
    <source>
        <dbReference type="Proteomes" id="UP000507470"/>
    </source>
</evidence>